<evidence type="ECO:0000256" key="5">
    <source>
        <dbReference type="ARBA" id="ARBA00023136"/>
    </source>
</evidence>
<feature type="transmembrane region" description="Helical" evidence="6">
    <location>
        <begin position="61"/>
        <end position="80"/>
    </location>
</feature>
<feature type="transmembrane region" description="Helical" evidence="6">
    <location>
        <begin position="32"/>
        <end position="54"/>
    </location>
</feature>
<dbReference type="AlphaFoldDB" id="X1IUF3"/>
<feature type="transmembrane region" description="Helical" evidence="6">
    <location>
        <begin position="86"/>
        <end position="103"/>
    </location>
</feature>
<keyword evidence="3 6" id="KW-0812">Transmembrane</keyword>
<sequence length="146" mass="15086">MCMAAVVNFFLWPAFSLVPILVTKHFGGQALQFGWMNSAWGAGLVLGGLVLSVWGGFRRRIVTSLMGLIGLGLGTLLVGLTPATALGMGAGGLFLVTFVMAMCNGPLQALFQATVAPEMQARVFTVIQSMSPAMAPLGMAVAGPVA</sequence>
<evidence type="ECO:0008006" key="8">
    <source>
        <dbReference type="Google" id="ProtNLM"/>
    </source>
</evidence>
<evidence type="ECO:0000313" key="7">
    <source>
        <dbReference type="EMBL" id="GAH69749.1"/>
    </source>
</evidence>
<proteinExistence type="predicted"/>
<dbReference type="SUPFAM" id="SSF103473">
    <property type="entry name" value="MFS general substrate transporter"/>
    <property type="match status" value="1"/>
</dbReference>
<keyword evidence="2" id="KW-1003">Cell membrane</keyword>
<comment type="caution">
    <text evidence="7">The sequence shown here is derived from an EMBL/GenBank/DDBJ whole genome shotgun (WGS) entry which is preliminary data.</text>
</comment>
<feature type="non-terminal residue" evidence="7">
    <location>
        <position position="146"/>
    </location>
</feature>
<keyword evidence="4 6" id="KW-1133">Transmembrane helix</keyword>
<gene>
    <name evidence="7" type="ORF">S03H2_43361</name>
</gene>
<evidence type="ECO:0000256" key="1">
    <source>
        <dbReference type="ARBA" id="ARBA00004651"/>
    </source>
</evidence>
<evidence type="ECO:0000256" key="6">
    <source>
        <dbReference type="SAM" id="Phobius"/>
    </source>
</evidence>
<protein>
    <recommendedName>
        <fullName evidence="8">Major facilitator superfamily (MFS) profile domain-containing protein</fullName>
    </recommendedName>
</protein>
<dbReference type="PANTHER" id="PTHR23513">
    <property type="entry name" value="INTEGRAL MEMBRANE EFFLUX PROTEIN-RELATED"/>
    <property type="match status" value="1"/>
</dbReference>
<dbReference type="GO" id="GO:0005886">
    <property type="term" value="C:plasma membrane"/>
    <property type="evidence" value="ECO:0007669"/>
    <property type="project" value="UniProtKB-SubCell"/>
</dbReference>
<keyword evidence="5 6" id="KW-0472">Membrane</keyword>
<evidence type="ECO:0000256" key="2">
    <source>
        <dbReference type="ARBA" id="ARBA00022475"/>
    </source>
</evidence>
<name>X1IUF3_9ZZZZ</name>
<accession>X1IUF3</accession>
<dbReference type="PANTHER" id="PTHR23513:SF11">
    <property type="entry name" value="STAPHYLOFERRIN A TRANSPORTER"/>
    <property type="match status" value="1"/>
</dbReference>
<dbReference type="InterPro" id="IPR036259">
    <property type="entry name" value="MFS_trans_sf"/>
</dbReference>
<reference evidence="7" key="1">
    <citation type="journal article" date="2014" name="Front. Microbiol.">
        <title>High frequency of phylogenetically diverse reductive dehalogenase-homologous genes in deep subseafloor sedimentary metagenomes.</title>
        <authorList>
            <person name="Kawai M."/>
            <person name="Futagami T."/>
            <person name="Toyoda A."/>
            <person name="Takaki Y."/>
            <person name="Nishi S."/>
            <person name="Hori S."/>
            <person name="Arai W."/>
            <person name="Tsubouchi T."/>
            <person name="Morono Y."/>
            <person name="Uchiyama I."/>
            <person name="Ito T."/>
            <person name="Fujiyama A."/>
            <person name="Inagaki F."/>
            <person name="Takami H."/>
        </authorList>
    </citation>
    <scope>NUCLEOTIDE SEQUENCE</scope>
    <source>
        <strain evidence="7">Expedition CK06-06</strain>
    </source>
</reference>
<organism evidence="7">
    <name type="scientific">marine sediment metagenome</name>
    <dbReference type="NCBI Taxonomy" id="412755"/>
    <lineage>
        <taxon>unclassified sequences</taxon>
        <taxon>metagenomes</taxon>
        <taxon>ecological metagenomes</taxon>
    </lineage>
</organism>
<evidence type="ECO:0000256" key="4">
    <source>
        <dbReference type="ARBA" id="ARBA00022989"/>
    </source>
</evidence>
<dbReference type="Gene3D" id="1.20.1250.20">
    <property type="entry name" value="MFS general substrate transporter like domains"/>
    <property type="match status" value="1"/>
</dbReference>
<dbReference type="EMBL" id="BARU01027044">
    <property type="protein sequence ID" value="GAH69749.1"/>
    <property type="molecule type" value="Genomic_DNA"/>
</dbReference>
<evidence type="ECO:0000256" key="3">
    <source>
        <dbReference type="ARBA" id="ARBA00022692"/>
    </source>
</evidence>
<comment type="subcellular location">
    <subcellularLocation>
        <location evidence="1">Cell membrane</location>
        <topology evidence="1">Multi-pass membrane protein</topology>
    </subcellularLocation>
</comment>